<dbReference type="EMBL" id="JAGDFL010000313">
    <property type="protein sequence ID" value="KAG7393808.1"/>
    <property type="molecule type" value="Genomic_DNA"/>
</dbReference>
<dbReference type="OrthoDB" id="128693at2759"/>
<evidence type="ECO:0000313" key="3">
    <source>
        <dbReference type="Proteomes" id="UP000693981"/>
    </source>
</evidence>
<dbReference type="AlphaFoldDB" id="A0A8T1WN42"/>
<evidence type="ECO:0008006" key="4">
    <source>
        <dbReference type="Google" id="ProtNLM"/>
    </source>
</evidence>
<evidence type="ECO:0000256" key="1">
    <source>
        <dbReference type="SAM" id="MobiDB-lite"/>
    </source>
</evidence>
<feature type="region of interest" description="Disordered" evidence="1">
    <location>
        <begin position="213"/>
        <end position="258"/>
    </location>
</feature>
<dbReference type="Proteomes" id="UP000693981">
    <property type="component" value="Unassembled WGS sequence"/>
</dbReference>
<organism evidence="2 3">
    <name type="scientific">Phytophthora boehmeriae</name>
    <dbReference type="NCBI Taxonomy" id="109152"/>
    <lineage>
        <taxon>Eukaryota</taxon>
        <taxon>Sar</taxon>
        <taxon>Stramenopiles</taxon>
        <taxon>Oomycota</taxon>
        <taxon>Peronosporomycetes</taxon>
        <taxon>Peronosporales</taxon>
        <taxon>Peronosporaceae</taxon>
        <taxon>Phytophthora</taxon>
    </lineage>
</organism>
<gene>
    <name evidence="2" type="ORF">PHYBOEH_006014</name>
</gene>
<feature type="compositionally biased region" description="Polar residues" evidence="1">
    <location>
        <begin position="244"/>
        <end position="258"/>
    </location>
</feature>
<reference evidence="2" key="1">
    <citation type="submission" date="2021-02" db="EMBL/GenBank/DDBJ databases">
        <authorList>
            <person name="Palmer J.M."/>
        </authorList>
    </citation>
    <scope>NUCLEOTIDE SEQUENCE</scope>
    <source>
        <strain evidence="2">SCRP23</strain>
    </source>
</reference>
<evidence type="ECO:0000313" key="2">
    <source>
        <dbReference type="EMBL" id="KAG7393808.1"/>
    </source>
</evidence>
<name>A0A8T1WN42_9STRA</name>
<protein>
    <recommendedName>
        <fullName evidence="4">Sfi1 spindle body domain-containing protein</fullName>
    </recommendedName>
</protein>
<proteinExistence type="predicted"/>
<sequence length="295" mass="34996">MGKQETRTVRRVLFKWQQLVNARQIERAASIHAQQSTQRRFWQLWSHLTQTNKQRRREQYEEAVEHEERSVLRRGVRVWQAAVKKQRERRFVVLSCVVKLESLTEKRVQEIVFRAWKKVIQCERRCRVAFFKHECIAAKRAVSNWFAWIREKQQMRLKLDSAEKFRAQRLVSAVFFYWQTYALAWQDAAKPIARRHKRQLTLPAKTVVEPLRSDVDEGSEDSEEDVRRPTSPVMKRLRQKKASRMSTAEAATSDAVQTAEQTMTLPDAVEISMDVKKRLILLGKWNPRQKPKSLL</sequence>
<accession>A0A8T1WN42</accession>
<keyword evidence="3" id="KW-1185">Reference proteome</keyword>
<comment type="caution">
    <text evidence="2">The sequence shown here is derived from an EMBL/GenBank/DDBJ whole genome shotgun (WGS) entry which is preliminary data.</text>
</comment>